<proteinExistence type="predicted"/>
<dbReference type="EnsemblFungi" id="PTTG_28086-t43_1">
    <property type="protein sequence ID" value="PTTG_28086-t43_1-p1"/>
    <property type="gene ID" value="PTTG_28086"/>
</dbReference>
<evidence type="ECO:0000313" key="2">
    <source>
        <dbReference type="EnsemblFungi" id="PTTG_28086-t43_1-p1"/>
    </source>
</evidence>
<accession>A0A180GGH8</accession>
<keyword evidence="3" id="KW-1185">Reference proteome</keyword>
<dbReference type="Proteomes" id="UP000005240">
    <property type="component" value="Unassembled WGS sequence"/>
</dbReference>
<evidence type="ECO:0000313" key="1">
    <source>
        <dbReference type="EMBL" id="OAV91073.1"/>
    </source>
</evidence>
<reference evidence="2 3" key="3">
    <citation type="journal article" date="2017" name="G3 (Bethesda)">
        <title>Comparative analysis highlights variable genome content of wheat rusts and divergence of the mating loci.</title>
        <authorList>
            <person name="Cuomo C.A."/>
            <person name="Bakkeren G."/>
            <person name="Khalil H.B."/>
            <person name="Panwar V."/>
            <person name="Joly D."/>
            <person name="Linning R."/>
            <person name="Sakthikumar S."/>
            <person name="Song X."/>
            <person name="Adiconis X."/>
            <person name="Fan L."/>
            <person name="Goldberg J.M."/>
            <person name="Levin J.Z."/>
            <person name="Young S."/>
            <person name="Zeng Q."/>
            <person name="Anikster Y."/>
            <person name="Bruce M."/>
            <person name="Wang M."/>
            <person name="Yin C."/>
            <person name="McCallum B."/>
            <person name="Szabo L.J."/>
            <person name="Hulbert S."/>
            <person name="Chen X."/>
            <person name="Fellers J.P."/>
        </authorList>
    </citation>
    <scope>NUCLEOTIDE SEQUENCE</scope>
    <source>
        <strain evidence="3">Isolate 1-1 / race 1 (BBBD)</strain>
        <strain evidence="2">isolate 1-1 / race 1 (BBBD)</strain>
    </source>
</reference>
<organism evidence="1">
    <name type="scientific">Puccinia triticina (isolate 1-1 / race 1 (BBBD))</name>
    <name type="common">Brown leaf rust fungus</name>
    <dbReference type="NCBI Taxonomy" id="630390"/>
    <lineage>
        <taxon>Eukaryota</taxon>
        <taxon>Fungi</taxon>
        <taxon>Dikarya</taxon>
        <taxon>Basidiomycota</taxon>
        <taxon>Pucciniomycotina</taxon>
        <taxon>Pucciniomycetes</taxon>
        <taxon>Pucciniales</taxon>
        <taxon>Pucciniaceae</taxon>
        <taxon>Puccinia</taxon>
    </lineage>
</organism>
<sequence length="115" mass="12491">MSHQPYYQTYFPPTPYPLRNHGASAGAPEHPGSSIHNPILIVDGPLYHAEAIRPTWILWTQACPDAFNRPNGARNRAARGPEACPFVVDPAAAARVALFTELARPNSAVRTPSPP</sequence>
<reference evidence="1" key="1">
    <citation type="submission" date="2009-11" db="EMBL/GenBank/DDBJ databases">
        <authorList>
            <consortium name="The Broad Institute Genome Sequencing Platform"/>
            <person name="Ward D."/>
            <person name="Feldgarden M."/>
            <person name="Earl A."/>
            <person name="Young S.K."/>
            <person name="Zeng Q."/>
            <person name="Koehrsen M."/>
            <person name="Alvarado L."/>
            <person name="Berlin A."/>
            <person name="Bochicchio J."/>
            <person name="Borenstein D."/>
            <person name="Chapman S.B."/>
            <person name="Chen Z."/>
            <person name="Engels R."/>
            <person name="Freedman E."/>
            <person name="Gellesch M."/>
            <person name="Goldberg J."/>
            <person name="Griggs A."/>
            <person name="Gujja S."/>
            <person name="Heilman E."/>
            <person name="Heiman D."/>
            <person name="Hepburn T."/>
            <person name="Howarth C."/>
            <person name="Jen D."/>
            <person name="Larson L."/>
            <person name="Lewis B."/>
            <person name="Mehta T."/>
            <person name="Park D."/>
            <person name="Pearson M."/>
            <person name="Roberts A."/>
            <person name="Saif S."/>
            <person name="Shea T."/>
            <person name="Shenoy N."/>
            <person name="Sisk P."/>
            <person name="Stolte C."/>
            <person name="Sykes S."/>
            <person name="Thomson T."/>
            <person name="Walk T."/>
            <person name="White J."/>
            <person name="Yandava C."/>
            <person name="Izard J."/>
            <person name="Baranova O.V."/>
            <person name="Blanton J.M."/>
            <person name="Tanner A.C."/>
            <person name="Dewhirst F.E."/>
            <person name="Haas B."/>
            <person name="Nusbaum C."/>
            <person name="Birren B."/>
        </authorList>
    </citation>
    <scope>NUCLEOTIDE SEQUENCE [LARGE SCALE GENOMIC DNA]</scope>
    <source>
        <strain evidence="1">1-1 BBBD Race 1</strain>
    </source>
</reference>
<dbReference type="AlphaFoldDB" id="A0A180GGH8"/>
<protein>
    <submittedName>
        <fullName evidence="1 2">Uncharacterized protein</fullName>
    </submittedName>
</protein>
<dbReference type="VEuPathDB" id="FungiDB:PTTG_28086"/>
<reference evidence="2" key="4">
    <citation type="submission" date="2025-05" db="UniProtKB">
        <authorList>
            <consortium name="EnsemblFungi"/>
        </authorList>
    </citation>
    <scope>IDENTIFICATION</scope>
    <source>
        <strain evidence="2">isolate 1-1 / race 1 (BBBD)</strain>
    </source>
</reference>
<dbReference type="EMBL" id="ADAS02000087">
    <property type="protein sequence ID" value="OAV91073.1"/>
    <property type="molecule type" value="Genomic_DNA"/>
</dbReference>
<gene>
    <name evidence="1" type="ORF">PTTG_28086</name>
</gene>
<reference evidence="1" key="2">
    <citation type="submission" date="2016-05" db="EMBL/GenBank/DDBJ databases">
        <title>Comparative analysis highlights variable genome content of wheat rusts and divergence of the mating loci.</title>
        <authorList>
            <person name="Cuomo C.A."/>
            <person name="Bakkeren G."/>
            <person name="Szabo L."/>
            <person name="Khalil H."/>
            <person name="Joly D."/>
            <person name="Goldberg J."/>
            <person name="Young S."/>
            <person name="Zeng Q."/>
            <person name="Fellers J."/>
        </authorList>
    </citation>
    <scope>NUCLEOTIDE SEQUENCE [LARGE SCALE GENOMIC DNA]</scope>
    <source>
        <strain evidence="1">1-1 BBBD Race 1</strain>
    </source>
</reference>
<name>A0A180GGH8_PUCT1</name>
<evidence type="ECO:0000313" key="3">
    <source>
        <dbReference type="Proteomes" id="UP000005240"/>
    </source>
</evidence>